<keyword evidence="8" id="KW-0418">Kinase</keyword>
<dbReference type="Pfam" id="PF01627">
    <property type="entry name" value="Hpt"/>
    <property type="match status" value="1"/>
</dbReference>
<dbReference type="SMART" id="SM00448">
    <property type="entry name" value="REC"/>
    <property type="match status" value="1"/>
</dbReference>
<evidence type="ECO:0000313" key="19">
    <source>
        <dbReference type="Proteomes" id="UP000242258"/>
    </source>
</evidence>
<dbReference type="GO" id="GO:0005886">
    <property type="term" value="C:plasma membrane"/>
    <property type="evidence" value="ECO:0007669"/>
    <property type="project" value="UniProtKB-SubCell"/>
</dbReference>
<evidence type="ECO:0000259" key="16">
    <source>
        <dbReference type="PROSITE" id="PS50110"/>
    </source>
</evidence>
<evidence type="ECO:0000256" key="5">
    <source>
        <dbReference type="ARBA" id="ARBA00022519"/>
    </source>
</evidence>
<comment type="catalytic activity">
    <reaction evidence="1">
        <text>ATP + protein L-histidine = ADP + protein N-phospho-L-histidine.</text>
        <dbReference type="EC" id="2.7.13.3"/>
    </reaction>
</comment>
<keyword evidence="5" id="KW-0997">Cell inner membrane</keyword>
<evidence type="ECO:0000256" key="7">
    <source>
        <dbReference type="ARBA" id="ARBA00022692"/>
    </source>
</evidence>
<keyword evidence="11" id="KW-0902">Two-component regulatory system</keyword>
<organism evidence="18 19">
    <name type="scientific">Rheinheimera salexigens</name>
    <dbReference type="NCBI Taxonomy" id="1628148"/>
    <lineage>
        <taxon>Bacteria</taxon>
        <taxon>Pseudomonadati</taxon>
        <taxon>Pseudomonadota</taxon>
        <taxon>Gammaproteobacteria</taxon>
        <taxon>Chromatiales</taxon>
        <taxon>Chromatiaceae</taxon>
        <taxon>Rheinheimera</taxon>
    </lineage>
</organism>
<evidence type="ECO:0000256" key="2">
    <source>
        <dbReference type="ARBA" id="ARBA00004429"/>
    </source>
</evidence>
<evidence type="ECO:0000256" key="11">
    <source>
        <dbReference type="ARBA" id="ARBA00023012"/>
    </source>
</evidence>
<protein>
    <recommendedName>
        <fullName evidence="3">histidine kinase</fullName>
        <ecNumber evidence="3">2.7.13.3</ecNumber>
    </recommendedName>
</protein>
<dbReference type="Pfam" id="PF02518">
    <property type="entry name" value="HATPase_c"/>
    <property type="match status" value="1"/>
</dbReference>
<dbReference type="Proteomes" id="UP000242258">
    <property type="component" value="Unassembled WGS sequence"/>
</dbReference>
<evidence type="ECO:0000256" key="13">
    <source>
        <dbReference type="PROSITE-ProRule" id="PRU00110"/>
    </source>
</evidence>
<keyword evidence="14" id="KW-0597">Phosphoprotein</keyword>
<dbReference type="InterPro" id="IPR008207">
    <property type="entry name" value="Sig_transdc_His_kin_Hpt_dom"/>
</dbReference>
<dbReference type="PROSITE" id="PS50109">
    <property type="entry name" value="HIS_KIN"/>
    <property type="match status" value="1"/>
</dbReference>
<feature type="modified residue" description="4-aspartylphosphate" evidence="14">
    <location>
        <position position="268"/>
    </location>
</feature>
<comment type="caution">
    <text evidence="18">The sequence shown here is derived from an EMBL/GenBank/DDBJ whole genome shotgun (WGS) entry which is preliminary data.</text>
</comment>
<dbReference type="PROSITE" id="PS50110">
    <property type="entry name" value="RESPONSE_REGULATORY"/>
    <property type="match status" value="1"/>
</dbReference>
<dbReference type="GO" id="GO:0009927">
    <property type="term" value="F:histidine phosphotransfer kinase activity"/>
    <property type="evidence" value="ECO:0007669"/>
    <property type="project" value="TreeGrafter"/>
</dbReference>
<evidence type="ECO:0000256" key="10">
    <source>
        <dbReference type="ARBA" id="ARBA00022989"/>
    </source>
</evidence>
<keyword evidence="9" id="KW-0067">ATP-binding</keyword>
<keyword evidence="4" id="KW-1003">Cell membrane</keyword>
<feature type="domain" description="Response regulatory" evidence="16">
    <location>
        <begin position="219"/>
        <end position="334"/>
    </location>
</feature>
<keyword evidence="12" id="KW-0472">Membrane</keyword>
<dbReference type="Gene3D" id="3.40.50.2300">
    <property type="match status" value="1"/>
</dbReference>
<sequence length="442" mass="49430">MAKQLTDPIAQYDCQLIADAGKSLSLINQQILRQAEVDHSGINDNTAETIELRFWLSRFIDTYQHLATTKGLTLTHSVTSTAPKWIEINSTALRQILTNLLANAIKYSDTGEIDITIEPTDISGEYRFMISDQGVGIHEQAQQHALKPFNRAWQSLQQEGSGLGLALTQQLLHNMGAELNFTSKVGEGSCFYFTLQLVPAKAKKLNHAVNNHLKNHSLHILVVEDIPLNQQVISGMLNYLSIKHTIAATLGQAAQLLKNQFFDLLLLDLNLPDGNGLDFFTTMKKNNLLLPDTCIVTANIILETEQACLEAGVKALLHKPIELEKLQQVLNQLVNTKPIFDRIQFWQLARFIPNAKLKQQLETLDNDFSIILQQLSCGDVSQNKALVHKLAGKAATLGMAKFAHLCDKLEQSNTDPYYYLPQLQQLCNQATLILRQEISEDL</sequence>
<proteinExistence type="predicted"/>
<feature type="domain" description="Histidine kinase" evidence="15">
    <location>
        <begin position="1"/>
        <end position="199"/>
    </location>
</feature>
<evidence type="ECO:0000256" key="6">
    <source>
        <dbReference type="ARBA" id="ARBA00022679"/>
    </source>
</evidence>
<dbReference type="InterPro" id="IPR036890">
    <property type="entry name" value="HATPase_C_sf"/>
</dbReference>
<dbReference type="SUPFAM" id="SSF52172">
    <property type="entry name" value="CheY-like"/>
    <property type="match status" value="1"/>
</dbReference>
<feature type="modified residue" description="Phosphohistidine" evidence="13">
    <location>
        <position position="388"/>
    </location>
</feature>
<dbReference type="InterPro" id="IPR005467">
    <property type="entry name" value="His_kinase_dom"/>
</dbReference>
<dbReference type="InterPro" id="IPR004358">
    <property type="entry name" value="Sig_transdc_His_kin-like_C"/>
</dbReference>
<name>A0A1E7Q7F0_9GAMM</name>
<keyword evidence="7" id="KW-0812">Transmembrane</keyword>
<dbReference type="InterPro" id="IPR003594">
    <property type="entry name" value="HATPase_dom"/>
</dbReference>
<evidence type="ECO:0000256" key="1">
    <source>
        <dbReference type="ARBA" id="ARBA00000085"/>
    </source>
</evidence>
<comment type="subcellular location">
    <subcellularLocation>
        <location evidence="2">Cell inner membrane</location>
        <topology evidence="2">Multi-pass membrane protein</topology>
    </subcellularLocation>
</comment>
<dbReference type="Gene3D" id="1.20.120.160">
    <property type="entry name" value="HPT domain"/>
    <property type="match status" value="1"/>
</dbReference>
<evidence type="ECO:0000256" key="14">
    <source>
        <dbReference type="PROSITE-ProRule" id="PRU00169"/>
    </source>
</evidence>
<keyword evidence="19" id="KW-1185">Reference proteome</keyword>
<dbReference type="SUPFAM" id="SSF55874">
    <property type="entry name" value="ATPase domain of HSP90 chaperone/DNA topoisomerase II/histidine kinase"/>
    <property type="match status" value="1"/>
</dbReference>
<dbReference type="OrthoDB" id="9810730at2"/>
<keyword evidence="6" id="KW-0808">Transferase</keyword>
<evidence type="ECO:0000256" key="9">
    <source>
        <dbReference type="ARBA" id="ARBA00022840"/>
    </source>
</evidence>
<dbReference type="InterPro" id="IPR001789">
    <property type="entry name" value="Sig_transdc_resp-reg_receiver"/>
</dbReference>
<evidence type="ECO:0000256" key="8">
    <source>
        <dbReference type="ARBA" id="ARBA00022777"/>
    </source>
</evidence>
<dbReference type="PANTHER" id="PTHR43047">
    <property type="entry name" value="TWO-COMPONENT HISTIDINE PROTEIN KINASE"/>
    <property type="match status" value="1"/>
</dbReference>
<dbReference type="Gene3D" id="3.30.565.10">
    <property type="entry name" value="Histidine kinase-like ATPase, C-terminal domain"/>
    <property type="match status" value="1"/>
</dbReference>
<evidence type="ECO:0000313" key="18">
    <source>
        <dbReference type="EMBL" id="OEY70122.1"/>
    </source>
</evidence>
<dbReference type="EMBL" id="MKEK01000001">
    <property type="protein sequence ID" value="OEY70122.1"/>
    <property type="molecule type" value="Genomic_DNA"/>
</dbReference>
<dbReference type="SUPFAM" id="SSF47226">
    <property type="entry name" value="Histidine-containing phosphotransfer domain, HPT domain"/>
    <property type="match status" value="1"/>
</dbReference>
<accession>A0A1E7Q7F0</accession>
<dbReference type="InterPro" id="IPR011006">
    <property type="entry name" value="CheY-like_superfamily"/>
</dbReference>
<evidence type="ECO:0000259" key="15">
    <source>
        <dbReference type="PROSITE" id="PS50109"/>
    </source>
</evidence>
<keyword evidence="10" id="KW-1133">Transmembrane helix</keyword>
<feature type="domain" description="HPt" evidence="17">
    <location>
        <begin position="349"/>
        <end position="442"/>
    </location>
</feature>
<dbReference type="InterPro" id="IPR036641">
    <property type="entry name" value="HPT_dom_sf"/>
</dbReference>
<evidence type="ECO:0000256" key="3">
    <source>
        <dbReference type="ARBA" id="ARBA00012438"/>
    </source>
</evidence>
<dbReference type="EC" id="2.7.13.3" evidence="3"/>
<dbReference type="STRING" id="1628148.BI198_11520"/>
<reference evidence="19" key="1">
    <citation type="submission" date="2016-09" db="EMBL/GenBank/DDBJ databases">
        <authorList>
            <person name="Wan X."/>
            <person name="Hou S."/>
        </authorList>
    </citation>
    <scope>NUCLEOTIDE SEQUENCE [LARGE SCALE GENOMIC DNA]</scope>
    <source>
        <strain evidence="19">KH87</strain>
    </source>
</reference>
<dbReference type="AlphaFoldDB" id="A0A1E7Q7F0"/>
<evidence type="ECO:0000256" key="12">
    <source>
        <dbReference type="ARBA" id="ARBA00023136"/>
    </source>
</evidence>
<keyword evidence="9" id="KW-0547">Nucleotide-binding</keyword>
<dbReference type="Pfam" id="PF00072">
    <property type="entry name" value="Response_reg"/>
    <property type="match status" value="1"/>
</dbReference>
<evidence type="ECO:0000256" key="4">
    <source>
        <dbReference type="ARBA" id="ARBA00022475"/>
    </source>
</evidence>
<gene>
    <name evidence="18" type="ORF">BI198_11520</name>
</gene>
<dbReference type="PRINTS" id="PR00344">
    <property type="entry name" value="BCTRLSENSOR"/>
</dbReference>
<dbReference type="GO" id="GO:0000155">
    <property type="term" value="F:phosphorelay sensor kinase activity"/>
    <property type="evidence" value="ECO:0007669"/>
    <property type="project" value="TreeGrafter"/>
</dbReference>
<dbReference type="SMART" id="SM00387">
    <property type="entry name" value="HATPase_c"/>
    <property type="match status" value="1"/>
</dbReference>
<evidence type="ECO:0000259" key="17">
    <source>
        <dbReference type="PROSITE" id="PS50894"/>
    </source>
</evidence>
<dbReference type="PANTHER" id="PTHR43047:SF72">
    <property type="entry name" value="OSMOSENSING HISTIDINE PROTEIN KINASE SLN1"/>
    <property type="match status" value="1"/>
</dbReference>
<dbReference type="PROSITE" id="PS50894">
    <property type="entry name" value="HPT"/>
    <property type="match status" value="1"/>
</dbReference>